<organism evidence="1 2">
    <name type="scientific">Ficus carica</name>
    <name type="common">Common fig</name>
    <dbReference type="NCBI Taxonomy" id="3494"/>
    <lineage>
        <taxon>Eukaryota</taxon>
        <taxon>Viridiplantae</taxon>
        <taxon>Streptophyta</taxon>
        <taxon>Embryophyta</taxon>
        <taxon>Tracheophyta</taxon>
        <taxon>Spermatophyta</taxon>
        <taxon>Magnoliopsida</taxon>
        <taxon>eudicotyledons</taxon>
        <taxon>Gunneridae</taxon>
        <taxon>Pentapetalae</taxon>
        <taxon>rosids</taxon>
        <taxon>fabids</taxon>
        <taxon>Rosales</taxon>
        <taxon>Moraceae</taxon>
        <taxon>Ficeae</taxon>
        <taxon>Ficus</taxon>
    </lineage>
</organism>
<name>A0AA88J831_FICCA</name>
<protein>
    <submittedName>
        <fullName evidence="1">Uncharacterized protein</fullName>
    </submittedName>
</protein>
<dbReference type="AlphaFoldDB" id="A0AA88J831"/>
<reference evidence="1" key="1">
    <citation type="submission" date="2023-07" db="EMBL/GenBank/DDBJ databases">
        <title>draft genome sequence of fig (Ficus carica).</title>
        <authorList>
            <person name="Takahashi T."/>
            <person name="Nishimura K."/>
        </authorList>
    </citation>
    <scope>NUCLEOTIDE SEQUENCE</scope>
</reference>
<dbReference type="Proteomes" id="UP001187192">
    <property type="component" value="Unassembled WGS sequence"/>
</dbReference>
<evidence type="ECO:0000313" key="2">
    <source>
        <dbReference type="Proteomes" id="UP001187192"/>
    </source>
</evidence>
<evidence type="ECO:0000313" key="1">
    <source>
        <dbReference type="EMBL" id="GMN63486.1"/>
    </source>
</evidence>
<accession>A0AA88J831</accession>
<keyword evidence="2" id="KW-1185">Reference proteome</keyword>
<comment type="caution">
    <text evidence="1">The sequence shown here is derived from an EMBL/GenBank/DDBJ whole genome shotgun (WGS) entry which is preliminary data.</text>
</comment>
<sequence length="77" mass="8779">MSGNGKECKFERAFKTNMQPNKMRNINAVVPKESYGQFGSVNNVSGVALPKRMNPDDDKRRKEKNENLLHLICWGPN</sequence>
<proteinExistence type="predicted"/>
<gene>
    <name evidence="1" type="ORF">TIFTF001_032553</name>
</gene>
<dbReference type="EMBL" id="BTGU01000150">
    <property type="protein sequence ID" value="GMN63486.1"/>
    <property type="molecule type" value="Genomic_DNA"/>
</dbReference>